<name>A0ABZ1UG92_9BURK</name>
<organism evidence="2 3">
    <name type="scientific">[Empedobacter] haloabium</name>
    <dbReference type="NCBI Taxonomy" id="592317"/>
    <lineage>
        <taxon>Bacteria</taxon>
        <taxon>Pseudomonadati</taxon>
        <taxon>Pseudomonadota</taxon>
        <taxon>Betaproteobacteria</taxon>
        <taxon>Burkholderiales</taxon>
        <taxon>Oxalobacteraceae</taxon>
        <taxon>Telluria group</taxon>
        <taxon>Telluria group incertae sedis</taxon>
    </lineage>
</organism>
<feature type="transmembrane region" description="Helical" evidence="1">
    <location>
        <begin position="16"/>
        <end position="41"/>
    </location>
</feature>
<evidence type="ECO:0000256" key="1">
    <source>
        <dbReference type="SAM" id="Phobius"/>
    </source>
</evidence>
<dbReference type="Proteomes" id="UP000321323">
    <property type="component" value="Chromosome"/>
</dbReference>
<protein>
    <submittedName>
        <fullName evidence="2">Uncharacterized protein</fullName>
    </submittedName>
</protein>
<keyword evidence="3" id="KW-1185">Reference proteome</keyword>
<gene>
    <name evidence="2" type="ORF">E7V67_015810</name>
</gene>
<keyword evidence="1" id="KW-0472">Membrane</keyword>
<feature type="transmembrane region" description="Helical" evidence="1">
    <location>
        <begin position="47"/>
        <end position="65"/>
    </location>
</feature>
<feature type="transmembrane region" description="Helical" evidence="1">
    <location>
        <begin position="100"/>
        <end position="118"/>
    </location>
</feature>
<keyword evidence="1" id="KW-1133">Transmembrane helix</keyword>
<evidence type="ECO:0000313" key="2">
    <source>
        <dbReference type="EMBL" id="WUR11178.1"/>
    </source>
</evidence>
<reference evidence="2 3" key="1">
    <citation type="journal article" date="2019" name="Int. J. Syst. Evol. Microbiol.">
        <title>The Draft Whole-Genome Sequence of the Antibiotic Producer Empedobacter haloabium ATCC 31962 Provides Indications for Its Taxonomic Reclassification.</title>
        <authorList>
            <person name="Miess H."/>
            <person name="Arlt P."/>
            <person name="Apel A.K."/>
            <person name="Weber T."/>
            <person name="Nieselt K."/>
            <person name="Hanssen F."/>
            <person name="Czemmel S."/>
            <person name="Nahnsen S."/>
            <person name="Gross H."/>
        </authorList>
    </citation>
    <scope>NUCLEOTIDE SEQUENCE [LARGE SCALE GENOMIC DNA]</scope>
    <source>
        <strain evidence="2 3">ATCC 31962</strain>
    </source>
</reference>
<accession>A0ABZ1UG92</accession>
<evidence type="ECO:0000313" key="3">
    <source>
        <dbReference type="Proteomes" id="UP000321323"/>
    </source>
</evidence>
<dbReference type="EMBL" id="CP136508">
    <property type="protein sequence ID" value="WUR11178.1"/>
    <property type="molecule type" value="Genomic_DNA"/>
</dbReference>
<feature type="transmembrane region" description="Helical" evidence="1">
    <location>
        <begin position="77"/>
        <end position="94"/>
    </location>
</feature>
<sequence length="138" mass="14777">MSSSQSMPRAALSARWFAFYVVSVGAALLLVPNLLLALFGMAPTSEIWIRVVGLVAFNLGVYAWISAHHRRFLQASVYTRALVFIVLAGFVLAGMAEPMLALFGVVDLCGAIWTWLALRVDDQARGALAVGVAAAARP</sequence>
<proteinExistence type="predicted"/>
<keyword evidence="1" id="KW-0812">Transmembrane</keyword>